<accession>A0A6C0TWW3</accession>
<dbReference type="Gene3D" id="3.30.750.140">
    <property type="match status" value="1"/>
</dbReference>
<dbReference type="Proteomes" id="UP000477680">
    <property type="component" value="Chromosome"/>
</dbReference>
<name>A0A6C0TWW3_9GAMM</name>
<dbReference type="InterPro" id="IPR021136">
    <property type="entry name" value="Flagellar_hook_control-like_C"/>
</dbReference>
<evidence type="ECO:0000256" key="1">
    <source>
        <dbReference type="SAM" id="MobiDB-lite"/>
    </source>
</evidence>
<evidence type="ECO:0000313" key="3">
    <source>
        <dbReference type="EMBL" id="QIB64310.1"/>
    </source>
</evidence>
<sequence>MSGITPILDTLLHQVLGKPVDLASARELNEPVRPMLPGTAPQAVHSDSRLDPRAPTIAAPAQTGSRGTAASGASVSGEPGQSSTRTHFSSGARAIADVLARFPAPPSVLRASAPLLAAGETPQPAELAARLKSSVDSSGLFYESHLQRWYKGSLPRAQLEREPQMQRMAEAGLEAGRAQAGSGRAAAAAAGPLPPFASGTAAGNVRAGLATAVMGAAVTAPDVSFRPGVESPTYTMPQVPATAQPGTRPPPAIPQIAVVPPAGAPEVQQAERSAGVPEIAGERPAAVGQESARARPESVAPVSEPLQSVVRQQLEMLAMPVLRWEGDVWSGVFMALMIQLPAAQQDWQTPAEAEPEQSEEEAGWRTELVLEIVNLGEIRVSLQLSEQRLAMTLASADPVLLQRLEANRDELETRLSRVGFDAVVLHLATTGERS</sequence>
<dbReference type="RefSeq" id="WP_163493560.1">
    <property type="nucleotide sequence ID" value="NZ_CP048711.1"/>
</dbReference>
<dbReference type="EMBL" id="CP048711">
    <property type="protein sequence ID" value="QIB64310.1"/>
    <property type="molecule type" value="Genomic_DNA"/>
</dbReference>
<dbReference type="Pfam" id="PF02120">
    <property type="entry name" value="Flg_hook"/>
    <property type="match status" value="1"/>
</dbReference>
<proteinExistence type="predicted"/>
<feature type="domain" description="Flagellar hook-length control protein-like C-terminal" evidence="2">
    <location>
        <begin position="357"/>
        <end position="423"/>
    </location>
</feature>
<protein>
    <recommendedName>
        <fullName evidence="2">Flagellar hook-length control protein-like C-terminal domain-containing protein</fullName>
    </recommendedName>
</protein>
<organism evidence="3 4">
    <name type="scientific">Kineobactrum salinum</name>
    <dbReference type="NCBI Taxonomy" id="2708301"/>
    <lineage>
        <taxon>Bacteria</taxon>
        <taxon>Pseudomonadati</taxon>
        <taxon>Pseudomonadota</taxon>
        <taxon>Gammaproteobacteria</taxon>
        <taxon>Cellvibrionales</taxon>
        <taxon>Halieaceae</taxon>
        <taxon>Kineobactrum</taxon>
    </lineage>
</organism>
<evidence type="ECO:0000313" key="4">
    <source>
        <dbReference type="Proteomes" id="UP000477680"/>
    </source>
</evidence>
<dbReference type="AlphaFoldDB" id="A0A6C0TWW3"/>
<evidence type="ECO:0000259" key="2">
    <source>
        <dbReference type="Pfam" id="PF02120"/>
    </source>
</evidence>
<dbReference type="InterPro" id="IPR038610">
    <property type="entry name" value="FliK-like_C_sf"/>
</dbReference>
<keyword evidence="4" id="KW-1185">Reference proteome</keyword>
<reference evidence="3 4" key="1">
    <citation type="submission" date="2020-02" db="EMBL/GenBank/DDBJ databases">
        <title>Genome sequencing for Kineobactrum sp. M2.</title>
        <authorList>
            <person name="Park S.-J."/>
        </authorList>
    </citation>
    <scope>NUCLEOTIDE SEQUENCE [LARGE SCALE GENOMIC DNA]</scope>
    <source>
        <strain evidence="3 4">M2</strain>
    </source>
</reference>
<dbReference type="KEGG" id="kim:G3T16_01720"/>
<gene>
    <name evidence="3" type="ORF">G3T16_01720</name>
</gene>
<feature type="compositionally biased region" description="Polar residues" evidence="1">
    <location>
        <begin position="62"/>
        <end position="88"/>
    </location>
</feature>
<feature type="region of interest" description="Disordered" evidence="1">
    <location>
        <begin position="31"/>
        <end position="88"/>
    </location>
</feature>